<evidence type="ECO:0000256" key="4">
    <source>
        <dbReference type="ARBA" id="ARBA00022692"/>
    </source>
</evidence>
<accession>A0A0X3P1Y8</accession>
<dbReference type="AlphaFoldDB" id="A0A0X3P1Y8"/>
<dbReference type="PANTHER" id="PTHR45829">
    <property type="entry name" value="MITOCHONDRIAL CARRIER PROTEIN RIM2"/>
    <property type="match status" value="1"/>
</dbReference>
<evidence type="ECO:0000256" key="9">
    <source>
        <dbReference type="ARBA" id="ARBA00023136"/>
    </source>
</evidence>
<evidence type="ECO:0000256" key="6">
    <source>
        <dbReference type="ARBA" id="ARBA00022792"/>
    </source>
</evidence>
<feature type="repeat" description="Solcar" evidence="10">
    <location>
        <begin position="319"/>
        <end position="403"/>
    </location>
</feature>
<keyword evidence="5" id="KW-0677">Repeat</keyword>
<evidence type="ECO:0000256" key="1">
    <source>
        <dbReference type="ARBA" id="ARBA00004448"/>
    </source>
</evidence>
<dbReference type="GO" id="GO:0005743">
    <property type="term" value="C:mitochondrial inner membrane"/>
    <property type="evidence" value="ECO:0007669"/>
    <property type="project" value="UniProtKB-SubCell"/>
</dbReference>
<evidence type="ECO:0000313" key="12">
    <source>
        <dbReference type="EMBL" id="JAP41156.1"/>
    </source>
</evidence>
<comment type="subcellular location">
    <subcellularLocation>
        <location evidence="1">Mitochondrion inner membrane</location>
        <topology evidence="1">Multi-pass membrane protein</topology>
    </subcellularLocation>
</comment>
<dbReference type="EMBL" id="GEEE01022069">
    <property type="protein sequence ID" value="JAP41156.1"/>
    <property type="molecule type" value="Transcribed_RNA"/>
</dbReference>
<keyword evidence="9 10" id="KW-0472">Membrane</keyword>
<evidence type="ECO:0000256" key="7">
    <source>
        <dbReference type="ARBA" id="ARBA00022989"/>
    </source>
</evidence>
<feature type="repeat" description="Solcar" evidence="10">
    <location>
        <begin position="176"/>
        <end position="258"/>
    </location>
</feature>
<reference evidence="12" key="1">
    <citation type="submission" date="2016-01" db="EMBL/GenBank/DDBJ databases">
        <title>Reference transcriptome for the parasite Schistocephalus solidus: insights into the molecular evolution of parasitism.</title>
        <authorList>
            <person name="Hebert F.O."/>
            <person name="Grambauer S."/>
            <person name="Barber I."/>
            <person name="Landry C.R."/>
            <person name="Aubin-Horth N."/>
        </authorList>
    </citation>
    <scope>NUCLEOTIDE SEQUENCE</scope>
</reference>
<evidence type="ECO:0000256" key="2">
    <source>
        <dbReference type="ARBA" id="ARBA00006375"/>
    </source>
</evidence>
<organism evidence="12">
    <name type="scientific">Schistocephalus solidus</name>
    <name type="common">Tapeworm</name>
    <dbReference type="NCBI Taxonomy" id="70667"/>
    <lineage>
        <taxon>Eukaryota</taxon>
        <taxon>Metazoa</taxon>
        <taxon>Spiralia</taxon>
        <taxon>Lophotrochozoa</taxon>
        <taxon>Platyhelminthes</taxon>
        <taxon>Cestoda</taxon>
        <taxon>Eucestoda</taxon>
        <taxon>Diphyllobothriidea</taxon>
        <taxon>Diphyllobothriidae</taxon>
        <taxon>Schistocephalus</taxon>
    </lineage>
</organism>
<evidence type="ECO:0000256" key="5">
    <source>
        <dbReference type="ARBA" id="ARBA00022737"/>
    </source>
</evidence>
<name>A0A0X3P1Y8_SCHSO</name>
<keyword evidence="3 11" id="KW-0813">Transport</keyword>
<comment type="similarity">
    <text evidence="2 11">Belongs to the mitochondrial carrier (TC 2.A.29) family.</text>
</comment>
<dbReference type="InterPro" id="IPR023395">
    <property type="entry name" value="MCP_dom_sf"/>
</dbReference>
<keyword evidence="7" id="KW-1133">Transmembrane helix</keyword>
<evidence type="ECO:0000256" key="11">
    <source>
        <dbReference type="RuleBase" id="RU000488"/>
    </source>
</evidence>
<dbReference type="InterPro" id="IPR049562">
    <property type="entry name" value="SLC25A33/36-like"/>
</dbReference>
<keyword evidence="6" id="KW-0999">Mitochondrion inner membrane</keyword>
<proteinExistence type="inferred from homology"/>
<dbReference type="SUPFAM" id="SSF103506">
    <property type="entry name" value="Mitochondrial carrier"/>
    <property type="match status" value="1"/>
</dbReference>
<evidence type="ECO:0000256" key="8">
    <source>
        <dbReference type="ARBA" id="ARBA00023128"/>
    </source>
</evidence>
<protein>
    <submittedName>
        <fullName evidence="12">Solute carrier family 25 member 36</fullName>
    </submittedName>
</protein>
<dbReference type="InterPro" id="IPR018108">
    <property type="entry name" value="MCP_transmembrane"/>
</dbReference>
<dbReference type="PANTHER" id="PTHR45829:SF4">
    <property type="entry name" value="MITOCHONDRIAL CARRIER PROTEIN RIM2"/>
    <property type="match status" value="1"/>
</dbReference>
<evidence type="ECO:0000256" key="3">
    <source>
        <dbReference type="ARBA" id="ARBA00022448"/>
    </source>
</evidence>
<evidence type="ECO:0000256" key="10">
    <source>
        <dbReference type="PROSITE-ProRule" id="PRU00282"/>
    </source>
</evidence>
<dbReference type="GO" id="GO:0015218">
    <property type="term" value="F:pyrimidine nucleotide transmembrane transporter activity"/>
    <property type="evidence" value="ECO:0007669"/>
    <property type="project" value="InterPro"/>
</dbReference>
<feature type="repeat" description="Solcar" evidence="10">
    <location>
        <begin position="33"/>
        <end position="164"/>
    </location>
</feature>
<sequence length="413" mass="45782">MSNVRCLSVPFGLPLTTPFSFFLFLEHHLKMLDETAVHILGGGIGGTVGAIATCPLELVKVRLQSSQGGKFSGCAPRPGSRCALTNPLVSEVTHLPRRFRCPEAVSYCTPSSRMFSRSKILRCMCDVIRKEGVGALFKGLLPTLVGVLPSRGIYFCAYHKGQKFFQEYFSEGHSAVYLFSAGVGSITASTLTSPIWYIKTRLQLDSSHCSTPVTVSQAIRSTWKELGFRGFYRGITASYVGSIETALNFVIYENTKGHLLRWDRLRRRSETTYPPPIFACCTSDHSEQQQEEACSAIDFSLTSNNLRGTQGGSKLSTSSDMMLCMLASGFSKTVAITIAYPHEVARTRMREQGTKYRTFLGTMRTVFAEDGFLGLYRGLGTHYIRQIPNSCLMIGTYEGVVFLLDSWDLVKRT</sequence>
<keyword evidence="4 10" id="KW-0812">Transmembrane</keyword>
<dbReference type="Pfam" id="PF00153">
    <property type="entry name" value="Mito_carr"/>
    <property type="match status" value="4"/>
</dbReference>
<keyword evidence="8" id="KW-0496">Mitochondrion</keyword>
<dbReference type="Gene3D" id="1.50.40.10">
    <property type="entry name" value="Mitochondrial carrier domain"/>
    <property type="match status" value="2"/>
</dbReference>
<gene>
    <name evidence="12" type="ORF">TR128174</name>
</gene>
<dbReference type="PROSITE" id="PS50920">
    <property type="entry name" value="SOLCAR"/>
    <property type="match status" value="3"/>
</dbReference>
<dbReference type="GO" id="GO:1990519">
    <property type="term" value="P:pyrimidine nucleotide import into mitochondrion"/>
    <property type="evidence" value="ECO:0007669"/>
    <property type="project" value="TreeGrafter"/>
</dbReference>